<evidence type="ECO:0000256" key="8">
    <source>
        <dbReference type="SAM" id="Phobius"/>
    </source>
</evidence>
<proteinExistence type="predicted"/>
<dbReference type="Proteomes" id="UP000095287">
    <property type="component" value="Unplaced"/>
</dbReference>
<sequence length="126" mass="13842">MGIPISYWEPTWSAMEAVYFSCISILSIGYGDYVPHSVESTAISMSIVLVGLIFNSMLVDVVAGHFIEMPNRALSDARCLLTVRRGVIDALAGMGSNMGSHKNPSPKQKFDVFALPFKVVNNHHLR</sequence>
<evidence type="ECO:0000256" key="7">
    <source>
        <dbReference type="ARBA" id="ARBA00023303"/>
    </source>
</evidence>
<dbReference type="WBParaSite" id="L893_g31266.t1">
    <property type="protein sequence ID" value="L893_g31266.t1"/>
    <property type="gene ID" value="L893_g31266"/>
</dbReference>
<dbReference type="Pfam" id="PF07885">
    <property type="entry name" value="Ion_trans_2"/>
    <property type="match status" value="1"/>
</dbReference>
<feature type="domain" description="Potassium channel" evidence="9">
    <location>
        <begin position="8"/>
        <end position="63"/>
    </location>
</feature>
<dbReference type="PANTHER" id="PTHR11003:SF113">
    <property type="entry name" value="FIBRONECTIN TYPE-III DOMAIN-CONTAINING PROTEIN"/>
    <property type="match status" value="1"/>
</dbReference>
<dbReference type="GO" id="GO:0030322">
    <property type="term" value="P:stabilization of membrane potential"/>
    <property type="evidence" value="ECO:0007669"/>
    <property type="project" value="TreeGrafter"/>
</dbReference>
<dbReference type="InterPro" id="IPR013099">
    <property type="entry name" value="K_chnl_dom"/>
</dbReference>
<evidence type="ECO:0000256" key="3">
    <source>
        <dbReference type="ARBA" id="ARBA00022692"/>
    </source>
</evidence>
<dbReference type="PANTHER" id="PTHR11003">
    <property type="entry name" value="POTASSIUM CHANNEL, SUBFAMILY K"/>
    <property type="match status" value="1"/>
</dbReference>
<evidence type="ECO:0000256" key="2">
    <source>
        <dbReference type="ARBA" id="ARBA00022448"/>
    </source>
</evidence>
<keyword evidence="6 8" id="KW-0472">Membrane</keyword>
<evidence type="ECO:0000313" key="11">
    <source>
        <dbReference type="WBParaSite" id="L893_g31266.t1"/>
    </source>
</evidence>
<evidence type="ECO:0000256" key="6">
    <source>
        <dbReference type="ARBA" id="ARBA00023136"/>
    </source>
</evidence>
<name>A0A1I7ZYS8_9BILA</name>
<protein>
    <submittedName>
        <fullName evidence="11">Ion_trans_2 domain-containing protein</fullName>
    </submittedName>
</protein>
<keyword evidence="3 8" id="KW-0812">Transmembrane</keyword>
<keyword evidence="2" id="KW-0813">Transport</keyword>
<comment type="subcellular location">
    <subcellularLocation>
        <location evidence="1">Membrane</location>
        <topology evidence="1">Multi-pass membrane protein</topology>
    </subcellularLocation>
</comment>
<reference evidence="11" key="1">
    <citation type="submission" date="2016-11" db="UniProtKB">
        <authorList>
            <consortium name="WormBaseParasite"/>
        </authorList>
    </citation>
    <scope>IDENTIFICATION</scope>
</reference>
<organism evidence="10 11">
    <name type="scientific">Steinernema glaseri</name>
    <dbReference type="NCBI Taxonomy" id="37863"/>
    <lineage>
        <taxon>Eukaryota</taxon>
        <taxon>Metazoa</taxon>
        <taxon>Ecdysozoa</taxon>
        <taxon>Nematoda</taxon>
        <taxon>Chromadorea</taxon>
        <taxon>Rhabditida</taxon>
        <taxon>Tylenchina</taxon>
        <taxon>Panagrolaimomorpha</taxon>
        <taxon>Strongyloidoidea</taxon>
        <taxon>Steinernematidae</taxon>
        <taxon>Steinernema</taxon>
    </lineage>
</organism>
<accession>A0A1I7ZYS8</accession>
<evidence type="ECO:0000256" key="1">
    <source>
        <dbReference type="ARBA" id="ARBA00004141"/>
    </source>
</evidence>
<dbReference type="AlphaFoldDB" id="A0A1I7ZYS8"/>
<feature type="transmembrane region" description="Helical" evidence="8">
    <location>
        <begin position="42"/>
        <end position="63"/>
    </location>
</feature>
<keyword evidence="4 8" id="KW-1133">Transmembrane helix</keyword>
<keyword evidence="5" id="KW-0406">Ion transport</keyword>
<dbReference type="GO" id="GO:0015271">
    <property type="term" value="F:outward rectifier potassium channel activity"/>
    <property type="evidence" value="ECO:0007669"/>
    <property type="project" value="TreeGrafter"/>
</dbReference>
<keyword evidence="10" id="KW-1185">Reference proteome</keyword>
<dbReference type="GO" id="GO:0005886">
    <property type="term" value="C:plasma membrane"/>
    <property type="evidence" value="ECO:0007669"/>
    <property type="project" value="TreeGrafter"/>
</dbReference>
<feature type="transmembrane region" description="Helical" evidence="8">
    <location>
        <begin position="12"/>
        <end position="30"/>
    </location>
</feature>
<evidence type="ECO:0000313" key="10">
    <source>
        <dbReference type="Proteomes" id="UP000095287"/>
    </source>
</evidence>
<dbReference type="InterPro" id="IPR003280">
    <property type="entry name" value="2pore_dom_K_chnl"/>
</dbReference>
<dbReference type="GO" id="GO:0022841">
    <property type="term" value="F:potassium ion leak channel activity"/>
    <property type="evidence" value="ECO:0007669"/>
    <property type="project" value="TreeGrafter"/>
</dbReference>
<dbReference type="Gene3D" id="1.10.287.70">
    <property type="match status" value="1"/>
</dbReference>
<evidence type="ECO:0000256" key="5">
    <source>
        <dbReference type="ARBA" id="ARBA00023065"/>
    </source>
</evidence>
<evidence type="ECO:0000259" key="9">
    <source>
        <dbReference type="Pfam" id="PF07885"/>
    </source>
</evidence>
<dbReference type="SUPFAM" id="SSF81324">
    <property type="entry name" value="Voltage-gated potassium channels"/>
    <property type="match status" value="1"/>
</dbReference>
<evidence type="ECO:0000256" key="4">
    <source>
        <dbReference type="ARBA" id="ARBA00022989"/>
    </source>
</evidence>
<keyword evidence="7" id="KW-0407">Ion channel</keyword>